<dbReference type="Proteomes" id="UP000466831">
    <property type="component" value="Chromosome"/>
</dbReference>
<feature type="compositionally biased region" description="Polar residues" evidence="1">
    <location>
        <begin position="49"/>
        <end position="68"/>
    </location>
</feature>
<keyword evidence="3" id="KW-1185">Reference proteome</keyword>
<evidence type="ECO:0000256" key="1">
    <source>
        <dbReference type="SAM" id="MobiDB-lite"/>
    </source>
</evidence>
<evidence type="ECO:0000313" key="3">
    <source>
        <dbReference type="Proteomes" id="UP000466831"/>
    </source>
</evidence>
<proteinExistence type="predicted"/>
<gene>
    <name evidence="2" type="ORF">MMARJ_17360</name>
</gene>
<protein>
    <recommendedName>
        <fullName evidence="4">Helix-turn-helix domain-containing protein</fullName>
    </recommendedName>
</protein>
<dbReference type="EMBL" id="AP022584">
    <property type="protein sequence ID" value="BBY10996.1"/>
    <property type="molecule type" value="Genomic_DNA"/>
</dbReference>
<evidence type="ECO:0008006" key="4">
    <source>
        <dbReference type="Google" id="ProtNLM"/>
    </source>
</evidence>
<reference evidence="2 3" key="1">
    <citation type="journal article" date="2019" name="Emerg. Microbes Infect.">
        <title>Comprehensive subspecies identification of 175 nontuberculous mycobacteria species based on 7547 genomic profiles.</title>
        <authorList>
            <person name="Matsumoto Y."/>
            <person name="Kinjo T."/>
            <person name="Motooka D."/>
            <person name="Nabeya D."/>
            <person name="Jung N."/>
            <person name="Uechi K."/>
            <person name="Horii T."/>
            <person name="Iida T."/>
            <person name="Fujita J."/>
            <person name="Nakamura S."/>
        </authorList>
    </citation>
    <scope>NUCLEOTIDE SEQUENCE [LARGE SCALE GENOMIC DNA]</scope>
    <source>
        <strain evidence="2 3">JCM 17324</strain>
    </source>
</reference>
<name>A0ABM7JAT4_9MYCO</name>
<accession>A0ABM7JAT4</accession>
<feature type="region of interest" description="Disordered" evidence="1">
    <location>
        <begin position="49"/>
        <end position="72"/>
    </location>
</feature>
<sequence length="102" mass="11417">MSGLAPHHISAAAYLIGQVLDERRRFGHPIPSWLRDLHEAFSRAVSANGHQTCQTGSAPSRLETTAEQAQRLGVSERTIRRRAARKGVNRTAGRYLFERHDT</sequence>
<organism evidence="2 3">
    <name type="scientific">Mycobacterium marseillense</name>
    <dbReference type="NCBI Taxonomy" id="701042"/>
    <lineage>
        <taxon>Bacteria</taxon>
        <taxon>Bacillati</taxon>
        <taxon>Actinomycetota</taxon>
        <taxon>Actinomycetes</taxon>
        <taxon>Mycobacteriales</taxon>
        <taxon>Mycobacteriaceae</taxon>
        <taxon>Mycobacterium</taxon>
        <taxon>Mycobacterium avium complex (MAC)</taxon>
    </lineage>
</organism>
<evidence type="ECO:0000313" key="2">
    <source>
        <dbReference type="EMBL" id="BBY10996.1"/>
    </source>
</evidence>